<feature type="domain" description="Response regulatory" evidence="8">
    <location>
        <begin position="2"/>
        <end position="119"/>
    </location>
</feature>
<dbReference type="Pfam" id="PF12833">
    <property type="entry name" value="HTH_18"/>
    <property type="match status" value="1"/>
</dbReference>
<dbReference type="SUPFAM" id="SSF46689">
    <property type="entry name" value="Homeodomain-like"/>
    <property type="match status" value="2"/>
</dbReference>
<dbReference type="Gene3D" id="3.40.50.2300">
    <property type="match status" value="1"/>
</dbReference>
<name>A0A9D1JAD3_9FIRM</name>
<dbReference type="AlphaFoldDB" id="A0A9D1JAD3"/>
<comment type="caution">
    <text evidence="9">The sequence shown here is derived from an EMBL/GenBank/DDBJ whole genome shotgun (WGS) entry which is preliminary data.</text>
</comment>
<sequence length="258" mass="29522">MRLLIVDDEPIAIQGILHGVDLGQLGFSDVFTANSYMEAVEILEKETVDLAICDIEMPDQSGLELMGWIEEHSPDTETIILSCHDEFAYAQQAMRMHCMEYVLKPVRYEVLTEVLERAVKSINDKRERSVMTEYGQRYIESIRGDDAGNPGDTLEKVAHYIDTHLEENLSVNALAGMAFLSADHLTRSFKKRYGKTVSEYILSQRMQLARELLRNSDLTITMVAGKVGFGSYSHFTEQFKKFYGMTPREFQKEGRKER</sequence>
<feature type="domain" description="HTH araC/xylS-type" evidence="7">
    <location>
        <begin position="155"/>
        <end position="253"/>
    </location>
</feature>
<evidence type="ECO:0000259" key="8">
    <source>
        <dbReference type="PROSITE" id="PS50110"/>
    </source>
</evidence>
<dbReference type="PROSITE" id="PS50110">
    <property type="entry name" value="RESPONSE_REGULATORY"/>
    <property type="match status" value="1"/>
</dbReference>
<dbReference type="PANTHER" id="PTHR43280">
    <property type="entry name" value="ARAC-FAMILY TRANSCRIPTIONAL REGULATOR"/>
    <property type="match status" value="1"/>
</dbReference>
<dbReference type="PRINTS" id="PR00032">
    <property type="entry name" value="HTHARAC"/>
</dbReference>
<evidence type="ECO:0000313" key="10">
    <source>
        <dbReference type="Proteomes" id="UP000823912"/>
    </source>
</evidence>
<accession>A0A9D1JAD3</accession>
<gene>
    <name evidence="9" type="ORF">IAA55_01025</name>
</gene>
<dbReference type="GO" id="GO:0003700">
    <property type="term" value="F:DNA-binding transcription factor activity"/>
    <property type="evidence" value="ECO:0007669"/>
    <property type="project" value="InterPro"/>
</dbReference>
<dbReference type="SUPFAM" id="SSF52172">
    <property type="entry name" value="CheY-like"/>
    <property type="match status" value="1"/>
</dbReference>
<dbReference type="InterPro" id="IPR009057">
    <property type="entry name" value="Homeodomain-like_sf"/>
</dbReference>
<dbReference type="EMBL" id="DVHM01000017">
    <property type="protein sequence ID" value="HIR69844.1"/>
    <property type="molecule type" value="Genomic_DNA"/>
</dbReference>
<dbReference type="GO" id="GO:0043565">
    <property type="term" value="F:sequence-specific DNA binding"/>
    <property type="evidence" value="ECO:0007669"/>
    <property type="project" value="InterPro"/>
</dbReference>
<evidence type="ECO:0000259" key="7">
    <source>
        <dbReference type="PROSITE" id="PS01124"/>
    </source>
</evidence>
<dbReference type="InterPro" id="IPR011006">
    <property type="entry name" value="CheY-like_superfamily"/>
</dbReference>
<reference evidence="9" key="1">
    <citation type="submission" date="2020-10" db="EMBL/GenBank/DDBJ databases">
        <authorList>
            <person name="Gilroy R."/>
        </authorList>
    </citation>
    <scope>NUCLEOTIDE SEQUENCE</scope>
    <source>
        <strain evidence="9">ChiSjej5B23-6657</strain>
    </source>
</reference>
<reference evidence="9" key="2">
    <citation type="journal article" date="2021" name="PeerJ">
        <title>Extensive microbial diversity within the chicken gut microbiome revealed by metagenomics and culture.</title>
        <authorList>
            <person name="Gilroy R."/>
            <person name="Ravi A."/>
            <person name="Getino M."/>
            <person name="Pursley I."/>
            <person name="Horton D.L."/>
            <person name="Alikhan N.F."/>
            <person name="Baker D."/>
            <person name="Gharbi K."/>
            <person name="Hall N."/>
            <person name="Watson M."/>
            <person name="Adriaenssens E.M."/>
            <person name="Foster-Nyarko E."/>
            <person name="Jarju S."/>
            <person name="Secka A."/>
            <person name="Antonio M."/>
            <person name="Oren A."/>
            <person name="Chaudhuri R.R."/>
            <person name="La Ragione R."/>
            <person name="Hildebrand F."/>
            <person name="Pallen M.J."/>
        </authorList>
    </citation>
    <scope>NUCLEOTIDE SEQUENCE</scope>
    <source>
        <strain evidence="9">ChiSjej5B23-6657</strain>
    </source>
</reference>
<evidence type="ECO:0000313" key="9">
    <source>
        <dbReference type="EMBL" id="HIR69844.1"/>
    </source>
</evidence>
<evidence type="ECO:0000256" key="1">
    <source>
        <dbReference type="ARBA" id="ARBA00018672"/>
    </source>
</evidence>
<dbReference type="GO" id="GO:0000160">
    <property type="term" value="P:phosphorelay signal transduction system"/>
    <property type="evidence" value="ECO:0007669"/>
    <property type="project" value="InterPro"/>
</dbReference>
<dbReference type="Proteomes" id="UP000823912">
    <property type="component" value="Unassembled WGS sequence"/>
</dbReference>
<dbReference type="PROSITE" id="PS01124">
    <property type="entry name" value="HTH_ARAC_FAMILY_2"/>
    <property type="match status" value="1"/>
</dbReference>
<evidence type="ECO:0000256" key="3">
    <source>
        <dbReference type="ARBA" id="ARBA00023125"/>
    </source>
</evidence>
<evidence type="ECO:0000256" key="6">
    <source>
        <dbReference type="PROSITE-ProRule" id="PRU00169"/>
    </source>
</evidence>
<dbReference type="InterPro" id="IPR018060">
    <property type="entry name" value="HTH_AraC"/>
</dbReference>
<dbReference type="SMART" id="SM00342">
    <property type="entry name" value="HTH_ARAC"/>
    <property type="match status" value="1"/>
</dbReference>
<comment type="function">
    <text evidence="5">May play the central regulatory role in sporulation. It may be an element of the effector pathway responsible for the activation of sporulation genes in response to nutritional stress. Spo0A may act in concert with spo0H (a sigma factor) to control the expression of some genes that are critical to the sporulation process.</text>
</comment>
<dbReference type="SMART" id="SM00448">
    <property type="entry name" value="REC"/>
    <property type="match status" value="1"/>
</dbReference>
<dbReference type="InterPro" id="IPR001789">
    <property type="entry name" value="Sig_transdc_resp-reg_receiver"/>
</dbReference>
<evidence type="ECO:0000256" key="4">
    <source>
        <dbReference type="ARBA" id="ARBA00023163"/>
    </source>
</evidence>
<dbReference type="PANTHER" id="PTHR43280:SF28">
    <property type="entry name" value="HTH-TYPE TRANSCRIPTIONAL ACTIVATOR RHAS"/>
    <property type="match status" value="1"/>
</dbReference>
<keyword evidence="3" id="KW-0238">DNA-binding</keyword>
<protein>
    <recommendedName>
        <fullName evidence="1">Stage 0 sporulation protein A homolog</fullName>
    </recommendedName>
</protein>
<keyword evidence="2" id="KW-0805">Transcription regulation</keyword>
<dbReference type="Pfam" id="PF00072">
    <property type="entry name" value="Response_reg"/>
    <property type="match status" value="1"/>
</dbReference>
<keyword evidence="4" id="KW-0804">Transcription</keyword>
<evidence type="ECO:0000256" key="2">
    <source>
        <dbReference type="ARBA" id="ARBA00023015"/>
    </source>
</evidence>
<evidence type="ECO:0000256" key="5">
    <source>
        <dbReference type="ARBA" id="ARBA00024867"/>
    </source>
</evidence>
<dbReference type="InterPro" id="IPR020449">
    <property type="entry name" value="Tscrpt_reg_AraC-type_HTH"/>
</dbReference>
<feature type="modified residue" description="4-aspartylphosphate" evidence="6">
    <location>
        <position position="54"/>
    </location>
</feature>
<dbReference type="CDD" id="cd17536">
    <property type="entry name" value="REC_YesN-like"/>
    <property type="match status" value="1"/>
</dbReference>
<proteinExistence type="predicted"/>
<dbReference type="Gene3D" id="1.10.10.60">
    <property type="entry name" value="Homeodomain-like"/>
    <property type="match status" value="2"/>
</dbReference>
<organism evidence="9 10">
    <name type="scientific">Candidatus Pullilachnospira gallistercoris</name>
    <dbReference type="NCBI Taxonomy" id="2840911"/>
    <lineage>
        <taxon>Bacteria</taxon>
        <taxon>Bacillati</taxon>
        <taxon>Bacillota</taxon>
        <taxon>Clostridia</taxon>
        <taxon>Lachnospirales</taxon>
        <taxon>Lachnospiraceae</taxon>
        <taxon>Lachnospiraceae incertae sedis</taxon>
        <taxon>Candidatus Pullilachnospira</taxon>
    </lineage>
</organism>
<keyword evidence="6" id="KW-0597">Phosphoprotein</keyword>